<reference evidence="2" key="1">
    <citation type="submission" date="2022-08" db="EMBL/GenBank/DDBJ databases">
        <title>Novel sulfate-reducing endosymbionts in the free-living metamonad Anaeramoeba.</title>
        <authorList>
            <person name="Jerlstrom-Hultqvist J."/>
            <person name="Cepicka I."/>
            <person name="Gallot-Lavallee L."/>
            <person name="Salas-Leiva D."/>
            <person name="Curtis B.A."/>
            <person name="Zahonova K."/>
            <person name="Pipaliya S."/>
            <person name="Dacks J."/>
            <person name="Roger A.J."/>
        </authorList>
    </citation>
    <scope>NUCLEOTIDE SEQUENCE</scope>
    <source>
        <strain evidence="2">Schooner1</strain>
    </source>
</reference>
<evidence type="ECO:0000313" key="3">
    <source>
        <dbReference type="Proteomes" id="UP001150062"/>
    </source>
</evidence>
<accession>A0ABQ8XAS0</accession>
<keyword evidence="3" id="KW-1185">Reference proteome</keyword>
<protein>
    <submittedName>
        <fullName evidence="2">Uncharacterized protein</fullName>
    </submittedName>
</protein>
<organism evidence="2 3">
    <name type="scientific">Anaeramoeba flamelloides</name>
    <dbReference type="NCBI Taxonomy" id="1746091"/>
    <lineage>
        <taxon>Eukaryota</taxon>
        <taxon>Metamonada</taxon>
        <taxon>Anaeramoebidae</taxon>
        <taxon>Anaeramoeba</taxon>
    </lineage>
</organism>
<sequence>MVCNKHSKYIDNQRSNKKSSYSEWSSNVIYSYTPNDDFGTGCDISLDEEPPQTEDNIDININYHNFSDYSKNEYELSLDSDEVLESESRTETDSSSDFEPHILKEKKPSNLENILKGYNQPSSDYDQSEEENNESVIFVSHTEYDYTQTENEVEKLRDLQKKNPLLFDINHYRKSILEVKKPEIFLTKEQLVITEVQDYIFHLNKKHKPLNSNTSVNQPDFEPASIFDVKSIKKQNIVCDDDETLFILSIYIDDQSHTSKKSNSIKAVYLVVENFKTGFRLKNKTIFLLCNLPKGVPIYNLFKPLPFIKEIYRLINMETLFDQKIKVIFHQIIGDTIEQQKAAGKVDHSGLQMCRYCCLSKKDIRYNLGKNIKTKKEKNENQNKVLNQNNYCKQDILVSKRCSEKHKNIQKQYSINFFRSQDKKKVLDNFQKIKTHTGILFQKGNFWLHLFDFKCSDFSKFSICWAHLLLEGLLKDGLKSIKKRVDSELYIITVSFTFKTQTFNEI</sequence>
<dbReference type="Proteomes" id="UP001150062">
    <property type="component" value="Unassembled WGS sequence"/>
</dbReference>
<gene>
    <name evidence="2" type="ORF">M0813_07602</name>
</gene>
<feature type="compositionally biased region" description="Basic and acidic residues" evidence="1">
    <location>
        <begin position="86"/>
        <end position="101"/>
    </location>
</feature>
<proteinExistence type="predicted"/>
<evidence type="ECO:0000313" key="2">
    <source>
        <dbReference type="EMBL" id="KAJ6229644.1"/>
    </source>
</evidence>
<name>A0ABQ8XAS0_9EUKA</name>
<feature type="region of interest" description="Disordered" evidence="1">
    <location>
        <begin position="81"/>
        <end position="101"/>
    </location>
</feature>
<comment type="caution">
    <text evidence="2">The sequence shown here is derived from an EMBL/GenBank/DDBJ whole genome shotgun (WGS) entry which is preliminary data.</text>
</comment>
<evidence type="ECO:0000256" key="1">
    <source>
        <dbReference type="SAM" id="MobiDB-lite"/>
    </source>
</evidence>
<dbReference type="EMBL" id="JAOAOG010000319">
    <property type="protein sequence ID" value="KAJ6229644.1"/>
    <property type="molecule type" value="Genomic_DNA"/>
</dbReference>